<dbReference type="PROSITE" id="PS50975">
    <property type="entry name" value="ATP_GRASP"/>
    <property type="match status" value="1"/>
</dbReference>
<dbReference type="Pfam" id="PF02786">
    <property type="entry name" value="CPSase_L_D2"/>
    <property type="match status" value="1"/>
</dbReference>
<dbReference type="FunFam" id="3.40.50.20:FF:000010">
    <property type="entry name" value="Propionyl-CoA carboxylase subunit alpha"/>
    <property type="match status" value="1"/>
</dbReference>
<keyword evidence="3 5" id="KW-0067">ATP-binding</keyword>
<dbReference type="SUPFAM" id="SSF56059">
    <property type="entry name" value="Glutathione synthetase ATP-binding domain-like"/>
    <property type="match status" value="1"/>
</dbReference>
<dbReference type="EMBL" id="DTDP01000145">
    <property type="protein sequence ID" value="HGK54014.1"/>
    <property type="molecule type" value="Genomic_DNA"/>
</dbReference>
<dbReference type="InterPro" id="IPR011054">
    <property type="entry name" value="Rudment_hybrid_motif"/>
</dbReference>
<feature type="domain" description="Biotin carboxylation" evidence="7">
    <location>
        <begin position="1"/>
        <end position="446"/>
    </location>
</feature>
<gene>
    <name evidence="8" type="ORF">ENU72_03205</name>
</gene>
<keyword evidence="4" id="KW-0092">Biotin</keyword>
<evidence type="ECO:0000313" key="8">
    <source>
        <dbReference type="EMBL" id="HGK54014.1"/>
    </source>
</evidence>
<dbReference type="InterPro" id="IPR005481">
    <property type="entry name" value="BC-like_N"/>
</dbReference>
<keyword evidence="2 5" id="KW-0547">Nucleotide-binding</keyword>
<dbReference type="InterPro" id="IPR005482">
    <property type="entry name" value="Biotin_COase_C"/>
</dbReference>
<name>A0A7V4E351_UNCW3</name>
<evidence type="ECO:0000256" key="1">
    <source>
        <dbReference type="ARBA" id="ARBA00022598"/>
    </source>
</evidence>
<dbReference type="PROSITE" id="PS50979">
    <property type="entry name" value="BC"/>
    <property type="match status" value="1"/>
</dbReference>
<keyword evidence="1" id="KW-0436">Ligase</keyword>
<sequence>MIKKVLIANRGEIAIRIAKTLREMGVKTVSVYSDADKESLHIRKTDETYYLGPSKPSESYLNIEKIIEIAKKCKADAIHPGYGFLAENPKFAKECEKNGIIFIGPSSESLEKSGDKIFARKAARECGVNIIPGSEVGTENYEEFEKMADEIGYPLIIKAALGGGGKGMRIVEKKEDLKSAFELARKEALEAFADGTLYVEKYLKNPRHIEIQIMGDKYKNYIHLFERECSIQRRHQKIIEEAPSPFMDENLRKNMSEAAIEIAKKIGYYNAGTIEFLVDENKNFYFLEINARLQVEHPVTEMITGKDLVRAQIQIASGEKIPWKKEEINLRGHAIECRIYAEDPLNNFAPSPGKIEFLSEPKGPYVRVDSGIYEGWEIPLFYDPLISKLIVWSEKREESLQKMREALKEYIIIGVKTIIPFLLKIIQNEDFKKGNYHTNFLKEFDIEEEEEKEEKLLKVAILGLLLENKGMEIKTKKESYNAWKIINRLRGLY</sequence>
<dbReference type="AlphaFoldDB" id="A0A7V4E351"/>
<reference evidence="8" key="1">
    <citation type="journal article" date="2020" name="mSystems">
        <title>Genome- and Community-Level Interaction Insights into Carbon Utilization and Element Cycling Functions of Hydrothermarchaeota in Hydrothermal Sediment.</title>
        <authorList>
            <person name="Zhou Z."/>
            <person name="Liu Y."/>
            <person name="Xu W."/>
            <person name="Pan J."/>
            <person name="Luo Z.H."/>
            <person name="Li M."/>
        </authorList>
    </citation>
    <scope>NUCLEOTIDE SEQUENCE [LARGE SCALE GENOMIC DNA]</scope>
    <source>
        <strain evidence="8">SpSt-695</strain>
    </source>
</reference>
<organism evidence="8">
    <name type="scientific">candidate division WOR-3 bacterium</name>
    <dbReference type="NCBI Taxonomy" id="2052148"/>
    <lineage>
        <taxon>Bacteria</taxon>
        <taxon>Bacteria division WOR-3</taxon>
    </lineage>
</organism>
<dbReference type="InterPro" id="IPR005479">
    <property type="entry name" value="CPAse_ATP-bd"/>
</dbReference>
<proteinExistence type="predicted"/>
<protein>
    <submittedName>
        <fullName evidence="8">Acetyl-CoA carboxylase biotin carboxylase subunit</fullName>
    </submittedName>
</protein>
<dbReference type="SUPFAM" id="SSF52440">
    <property type="entry name" value="PreATP-grasp domain"/>
    <property type="match status" value="1"/>
</dbReference>
<dbReference type="NCBIfam" id="NF006367">
    <property type="entry name" value="PRK08591.1"/>
    <property type="match status" value="1"/>
</dbReference>
<dbReference type="PROSITE" id="PS00867">
    <property type="entry name" value="CPSASE_2"/>
    <property type="match status" value="1"/>
</dbReference>
<dbReference type="SUPFAM" id="SSF51246">
    <property type="entry name" value="Rudiment single hybrid motif"/>
    <property type="match status" value="1"/>
</dbReference>
<evidence type="ECO:0000256" key="2">
    <source>
        <dbReference type="ARBA" id="ARBA00022741"/>
    </source>
</evidence>
<evidence type="ECO:0000259" key="7">
    <source>
        <dbReference type="PROSITE" id="PS50979"/>
    </source>
</evidence>
<dbReference type="SMART" id="SM00878">
    <property type="entry name" value="Biotin_carb_C"/>
    <property type="match status" value="1"/>
</dbReference>
<dbReference type="InterPro" id="IPR050856">
    <property type="entry name" value="Biotin_carboxylase_complex"/>
</dbReference>
<evidence type="ECO:0000256" key="3">
    <source>
        <dbReference type="ARBA" id="ARBA00022840"/>
    </source>
</evidence>
<dbReference type="GO" id="GO:0005524">
    <property type="term" value="F:ATP binding"/>
    <property type="evidence" value="ECO:0007669"/>
    <property type="project" value="UniProtKB-UniRule"/>
</dbReference>
<accession>A0A7V4E351</accession>
<dbReference type="Pfam" id="PF02785">
    <property type="entry name" value="Biotin_carb_C"/>
    <property type="match status" value="1"/>
</dbReference>
<dbReference type="GO" id="GO:0016874">
    <property type="term" value="F:ligase activity"/>
    <property type="evidence" value="ECO:0007669"/>
    <property type="project" value="UniProtKB-KW"/>
</dbReference>
<dbReference type="Pfam" id="PF00289">
    <property type="entry name" value="Biotin_carb_N"/>
    <property type="match status" value="1"/>
</dbReference>
<dbReference type="GO" id="GO:0046872">
    <property type="term" value="F:metal ion binding"/>
    <property type="evidence" value="ECO:0007669"/>
    <property type="project" value="InterPro"/>
</dbReference>
<evidence type="ECO:0000256" key="4">
    <source>
        <dbReference type="ARBA" id="ARBA00023267"/>
    </source>
</evidence>
<dbReference type="InterPro" id="IPR011761">
    <property type="entry name" value="ATP-grasp"/>
</dbReference>
<dbReference type="InterPro" id="IPR011764">
    <property type="entry name" value="Biotin_carboxylation_dom"/>
</dbReference>
<feature type="domain" description="ATP-grasp" evidence="6">
    <location>
        <begin position="120"/>
        <end position="317"/>
    </location>
</feature>
<dbReference type="InterPro" id="IPR016185">
    <property type="entry name" value="PreATP-grasp_dom_sf"/>
</dbReference>
<dbReference type="Gene3D" id="3.30.470.20">
    <property type="entry name" value="ATP-grasp fold, B domain"/>
    <property type="match status" value="1"/>
</dbReference>
<evidence type="ECO:0000259" key="6">
    <source>
        <dbReference type="PROSITE" id="PS50975"/>
    </source>
</evidence>
<dbReference type="FunFam" id="3.30.1490.20:FF:000003">
    <property type="entry name" value="acetyl-CoA carboxylase isoform X1"/>
    <property type="match status" value="1"/>
</dbReference>
<evidence type="ECO:0000256" key="5">
    <source>
        <dbReference type="PROSITE-ProRule" id="PRU00409"/>
    </source>
</evidence>
<dbReference type="FunFam" id="3.30.470.20:FF:000028">
    <property type="entry name" value="Methylcrotonoyl-CoA carboxylase subunit alpha, mitochondrial"/>
    <property type="match status" value="1"/>
</dbReference>
<comment type="caution">
    <text evidence="8">The sequence shown here is derived from an EMBL/GenBank/DDBJ whole genome shotgun (WGS) entry which is preliminary data.</text>
</comment>
<dbReference type="PANTHER" id="PTHR18866">
    <property type="entry name" value="CARBOXYLASE:PYRUVATE/ACETYL-COA/PROPIONYL-COA CARBOXYLASE"/>
    <property type="match status" value="1"/>
</dbReference>
<dbReference type="PROSITE" id="PS00866">
    <property type="entry name" value="CPSASE_1"/>
    <property type="match status" value="1"/>
</dbReference>
<dbReference type="PANTHER" id="PTHR18866:SF33">
    <property type="entry name" value="METHYLCROTONOYL-COA CARBOXYLASE SUBUNIT ALPHA, MITOCHONDRIAL-RELATED"/>
    <property type="match status" value="1"/>
</dbReference>